<dbReference type="Proteomes" id="UP000051952">
    <property type="component" value="Unassembled WGS sequence"/>
</dbReference>
<feature type="region of interest" description="Disordered" evidence="1">
    <location>
        <begin position="1"/>
        <end position="72"/>
    </location>
</feature>
<name>A0A0S4IXP0_BODSA</name>
<dbReference type="VEuPathDB" id="TriTrypDB:BSAL_74030"/>
<dbReference type="EMBL" id="CYKH01000636">
    <property type="protein sequence ID" value="CUG08213.1"/>
    <property type="molecule type" value="Genomic_DNA"/>
</dbReference>
<keyword evidence="3" id="KW-1185">Reference proteome</keyword>
<gene>
    <name evidence="2" type="ORF">BSAL_74030</name>
</gene>
<evidence type="ECO:0000256" key="1">
    <source>
        <dbReference type="SAM" id="MobiDB-lite"/>
    </source>
</evidence>
<dbReference type="AlphaFoldDB" id="A0A0S4IXP0"/>
<feature type="compositionally biased region" description="Polar residues" evidence="1">
    <location>
        <begin position="153"/>
        <end position="172"/>
    </location>
</feature>
<evidence type="ECO:0000313" key="3">
    <source>
        <dbReference type="Proteomes" id="UP000051952"/>
    </source>
</evidence>
<sequence>MEPQEKEKLSPRGGKRAASYRAKGDSPIMVDRSASNTPQQSAQNSPRRKTTTTFTVVNPRMPDPTMVSRIKRPASDTVAELVSSRTSQAKLSVAVGSLPTSPAPPLAITQKASSTTNPPEAPELDHRSGMPRTTSTTHSVARWSVPLVGAAHRSTTASARPSTAQAPQQSIISRRPSLQPPQQQPEEHSRNYHPPPPQTGHRNNNKSRDPFQDIPMVSETDFATPRPSPRPPPSNKLAVQPPLNRTAGAAQSPPLSARQV</sequence>
<feature type="region of interest" description="Disordered" evidence="1">
    <location>
        <begin position="96"/>
        <end position="260"/>
    </location>
</feature>
<organism evidence="2 3">
    <name type="scientific">Bodo saltans</name>
    <name type="common">Flagellated protozoan</name>
    <dbReference type="NCBI Taxonomy" id="75058"/>
    <lineage>
        <taxon>Eukaryota</taxon>
        <taxon>Discoba</taxon>
        <taxon>Euglenozoa</taxon>
        <taxon>Kinetoplastea</taxon>
        <taxon>Metakinetoplastina</taxon>
        <taxon>Eubodonida</taxon>
        <taxon>Bodonidae</taxon>
        <taxon>Bodo</taxon>
    </lineage>
</organism>
<reference evidence="3" key="1">
    <citation type="submission" date="2015-09" db="EMBL/GenBank/DDBJ databases">
        <authorList>
            <consortium name="Pathogen Informatics"/>
        </authorList>
    </citation>
    <scope>NUCLEOTIDE SEQUENCE [LARGE SCALE GENOMIC DNA]</scope>
    <source>
        <strain evidence="3">Lake Konstanz</strain>
    </source>
</reference>
<feature type="non-terminal residue" evidence="2">
    <location>
        <position position="260"/>
    </location>
</feature>
<feature type="compositionally biased region" description="Polar residues" evidence="1">
    <location>
        <begin position="33"/>
        <end position="56"/>
    </location>
</feature>
<accession>A0A0S4IXP0</accession>
<protein>
    <submittedName>
        <fullName evidence="2">Uncharacterized protein</fullName>
    </submittedName>
</protein>
<evidence type="ECO:0000313" key="2">
    <source>
        <dbReference type="EMBL" id="CUG08213.1"/>
    </source>
</evidence>
<proteinExistence type="predicted"/>
<feature type="compositionally biased region" description="Basic and acidic residues" evidence="1">
    <location>
        <begin position="1"/>
        <end position="10"/>
    </location>
</feature>